<dbReference type="Proteomes" id="UP000221165">
    <property type="component" value="Unassembled WGS sequence"/>
</dbReference>
<evidence type="ECO:0000256" key="1">
    <source>
        <dbReference type="SAM" id="Phobius"/>
    </source>
</evidence>
<keyword evidence="1" id="KW-0472">Membrane</keyword>
<keyword evidence="3" id="KW-1185">Reference proteome</keyword>
<feature type="non-terminal residue" evidence="2">
    <location>
        <position position="1"/>
    </location>
</feature>
<sequence>DREGRRREIDELKEAREGYVCFERESILLPTSLVSFLVAILLLSLVMLGGIVL</sequence>
<keyword evidence="1" id="KW-1133">Transmembrane helix</keyword>
<organism evidence="2 3">
    <name type="scientific">Cystoisospora suis</name>
    <dbReference type="NCBI Taxonomy" id="483139"/>
    <lineage>
        <taxon>Eukaryota</taxon>
        <taxon>Sar</taxon>
        <taxon>Alveolata</taxon>
        <taxon>Apicomplexa</taxon>
        <taxon>Conoidasida</taxon>
        <taxon>Coccidia</taxon>
        <taxon>Eucoccidiorida</taxon>
        <taxon>Eimeriorina</taxon>
        <taxon>Sarcocystidae</taxon>
        <taxon>Cystoisospora</taxon>
    </lineage>
</organism>
<dbReference type="RefSeq" id="XP_067920111.1">
    <property type="nucleotide sequence ID" value="XM_068067915.1"/>
</dbReference>
<dbReference type="GeneID" id="94431126"/>
<feature type="transmembrane region" description="Helical" evidence="1">
    <location>
        <begin position="33"/>
        <end position="52"/>
    </location>
</feature>
<proteinExistence type="predicted"/>
<gene>
    <name evidence="2" type="ORF">CSUI_007771</name>
</gene>
<comment type="caution">
    <text evidence="2">The sequence shown here is derived from an EMBL/GenBank/DDBJ whole genome shotgun (WGS) entry which is preliminary data.</text>
</comment>
<protein>
    <recommendedName>
        <fullName evidence="4">Transmembrane protein</fullName>
    </recommendedName>
</protein>
<evidence type="ECO:0008006" key="4">
    <source>
        <dbReference type="Google" id="ProtNLM"/>
    </source>
</evidence>
<dbReference type="VEuPathDB" id="ToxoDB:CSUI_007771"/>
<reference evidence="2 3" key="1">
    <citation type="journal article" date="2017" name="Int. J. Parasitol.">
        <title>The genome of the protozoan parasite Cystoisospora suis and a reverse vaccinology approach to identify vaccine candidates.</title>
        <authorList>
            <person name="Palmieri N."/>
            <person name="Shrestha A."/>
            <person name="Ruttkowski B."/>
            <person name="Beck T."/>
            <person name="Vogl C."/>
            <person name="Tomley F."/>
            <person name="Blake D.P."/>
            <person name="Joachim A."/>
        </authorList>
    </citation>
    <scope>NUCLEOTIDE SEQUENCE [LARGE SCALE GENOMIC DNA]</scope>
    <source>
        <strain evidence="2 3">Wien I</strain>
    </source>
</reference>
<name>A0A2C6KPK0_9APIC</name>
<evidence type="ECO:0000313" key="2">
    <source>
        <dbReference type="EMBL" id="PHJ18404.1"/>
    </source>
</evidence>
<dbReference type="EMBL" id="MIGC01004173">
    <property type="protein sequence ID" value="PHJ18404.1"/>
    <property type="molecule type" value="Genomic_DNA"/>
</dbReference>
<evidence type="ECO:0000313" key="3">
    <source>
        <dbReference type="Proteomes" id="UP000221165"/>
    </source>
</evidence>
<accession>A0A2C6KPK0</accession>
<keyword evidence="1" id="KW-0812">Transmembrane</keyword>
<dbReference type="AlphaFoldDB" id="A0A2C6KPK0"/>